<dbReference type="InterPro" id="IPR022903">
    <property type="entry name" value="GcvT_bac"/>
</dbReference>
<sequence length="374" mass="41063">MSSLAGRDSLIFQYSSGVTQATETPLKRTPLHAAHLRAGARMVPFGGWEMPVQYAGVRAEHDAVRTRAGVFDVSHMGEFRVQGPDAERFLQHVTTNDVSKLRPGRGQYNWLPNDSGGLVDDIYIYRVGEQEFLMVVNASNVGKDWAHLQSQTAGYDVELTDESDRWGLLAVQGPQAEALLQPHIDVDLAARKKNAFFPAKLFGFDVFLARTGYTGEDGFEIFTDAGEAETVWDKLLAVGFTPAGLGARDTLRLEAGFPLYGHEFADDIHPLASTYSWVVKDKAHLGREHISLAPPVRLIGLALERVPVREGYPVLLKGERVGHVTSGTSSPTLGHPIAMALVRGDASTADAYEVEVRGKAHAARRMELPFYRRA</sequence>
<dbReference type="InterPro" id="IPR027266">
    <property type="entry name" value="TrmE/GcvT-like"/>
</dbReference>
<dbReference type="PANTHER" id="PTHR43757:SF2">
    <property type="entry name" value="AMINOMETHYLTRANSFERASE, MITOCHONDRIAL"/>
    <property type="match status" value="1"/>
</dbReference>
<dbReference type="Gene3D" id="3.30.1360.120">
    <property type="entry name" value="Probable tRNA modification gtpase trme, domain 1"/>
    <property type="match status" value="1"/>
</dbReference>
<dbReference type="EC" id="2.1.2.10" evidence="2 7"/>
<accession>A0ABM8AGB5</accession>
<dbReference type="Pfam" id="PF08669">
    <property type="entry name" value="GCV_T_C"/>
    <property type="match status" value="1"/>
</dbReference>
<evidence type="ECO:0000256" key="5">
    <source>
        <dbReference type="ARBA" id="ARBA00031395"/>
    </source>
</evidence>
<organism evidence="10 11">
    <name type="scientific">Deinococcus aetherius</name>
    <dbReference type="NCBI Taxonomy" id="200252"/>
    <lineage>
        <taxon>Bacteria</taxon>
        <taxon>Thermotogati</taxon>
        <taxon>Deinococcota</taxon>
        <taxon>Deinococci</taxon>
        <taxon>Deinococcales</taxon>
        <taxon>Deinococcaceae</taxon>
        <taxon>Deinococcus</taxon>
    </lineage>
</organism>
<proteinExistence type="inferred from homology"/>
<dbReference type="InterPro" id="IPR028896">
    <property type="entry name" value="GcvT/YgfZ/DmdA"/>
</dbReference>
<dbReference type="PANTHER" id="PTHR43757">
    <property type="entry name" value="AMINOMETHYLTRANSFERASE"/>
    <property type="match status" value="1"/>
</dbReference>
<name>A0ABM8AGB5_9DEIO</name>
<dbReference type="InterPro" id="IPR029043">
    <property type="entry name" value="GcvT/YgfZ_C"/>
</dbReference>
<dbReference type="HAMAP" id="MF_00259">
    <property type="entry name" value="GcvT"/>
    <property type="match status" value="1"/>
</dbReference>
<evidence type="ECO:0000256" key="2">
    <source>
        <dbReference type="ARBA" id="ARBA00012616"/>
    </source>
</evidence>
<evidence type="ECO:0000256" key="1">
    <source>
        <dbReference type="ARBA" id="ARBA00008609"/>
    </source>
</evidence>
<evidence type="ECO:0000256" key="3">
    <source>
        <dbReference type="ARBA" id="ARBA00022576"/>
    </source>
</evidence>
<dbReference type="NCBIfam" id="NF001567">
    <property type="entry name" value="PRK00389.1"/>
    <property type="match status" value="1"/>
</dbReference>
<dbReference type="InterPro" id="IPR006223">
    <property type="entry name" value="GcvT"/>
</dbReference>
<comment type="function">
    <text evidence="7">The glycine cleavage system catalyzes the degradation of glycine.</text>
</comment>
<evidence type="ECO:0000313" key="11">
    <source>
        <dbReference type="Proteomes" id="UP001064971"/>
    </source>
</evidence>
<dbReference type="NCBIfam" id="TIGR00528">
    <property type="entry name" value="gcvT"/>
    <property type="match status" value="1"/>
</dbReference>
<evidence type="ECO:0000256" key="6">
    <source>
        <dbReference type="ARBA" id="ARBA00047665"/>
    </source>
</evidence>
<dbReference type="InterPro" id="IPR006222">
    <property type="entry name" value="GCVT_N"/>
</dbReference>
<dbReference type="EMBL" id="AP026560">
    <property type="protein sequence ID" value="BDP42836.1"/>
    <property type="molecule type" value="Genomic_DNA"/>
</dbReference>
<keyword evidence="11" id="KW-1185">Reference proteome</keyword>
<dbReference type="PIRSF" id="PIRSF006487">
    <property type="entry name" value="GcvT"/>
    <property type="match status" value="1"/>
</dbReference>
<keyword evidence="3 7" id="KW-0032">Aminotransferase</keyword>
<evidence type="ECO:0000256" key="4">
    <source>
        <dbReference type="ARBA" id="ARBA00022679"/>
    </source>
</evidence>
<feature type="domain" description="Aminomethyltransferase C-terminal" evidence="9">
    <location>
        <begin position="297"/>
        <end position="371"/>
    </location>
</feature>
<reference evidence="10" key="1">
    <citation type="submission" date="2022-07" db="EMBL/GenBank/DDBJ databases">
        <title>Complete Genome Sequence of the Radioresistant Bacterium Deinococcus aetherius ST0316, Isolated from the Air Dust collected in Lower Stratosphere above Japan.</title>
        <authorList>
            <person name="Satoh K."/>
            <person name="Hagiwara K."/>
            <person name="Katsumata K."/>
            <person name="Kubo A."/>
            <person name="Yokobori S."/>
            <person name="Yamagishi A."/>
            <person name="Oono Y."/>
            <person name="Narumi I."/>
        </authorList>
    </citation>
    <scope>NUCLEOTIDE SEQUENCE</scope>
    <source>
        <strain evidence="10">ST0316</strain>
    </source>
</reference>
<feature type="domain" description="GCVT N-terminal" evidence="8">
    <location>
        <begin position="31"/>
        <end position="280"/>
    </location>
</feature>
<dbReference type="SUPFAM" id="SSF103025">
    <property type="entry name" value="Folate-binding domain"/>
    <property type="match status" value="1"/>
</dbReference>
<protein>
    <recommendedName>
        <fullName evidence="2 7">Aminomethyltransferase</fullName>
        <ecNumber evidence="2 7">2.1.2.10</ecNumber>
    </recommendedName>
    <alternativeName>
        <fullName evidence="5 7">Glycine cleavage system T protein</fullName>
    </alternativeName>
</protein>
<comment type="subunit">
    <text evidence="7">The glycine cleavage system is composed of four proteins: P, T, L and H.</text>
</comment>
<comment type="similarity">
    <text evidence="1 7">Belongs to the GcvT family.</text>
</comment>
<dbReference type="InterPro" id="IPR013977">
    <property type="entry name" value="GcvT_C"/>
</dbReference>
<dbReference type="Pfam" id="PF01571">
    <property type="entry name" value="GCV_T"/>
    <property type="match status" value="1"/>
</dbReference>
<evidence type="ECO:0000256" key="7">
    <source>
        <dbReference type="HAMAP-Rule" id="MF_00259"/>
    </source>
</evidence>
<keyword evidence="4 7" id="KW-0808">Transferase</keyword>
<evidence type="ECO:0000313" key="10">
    <source>
        <dbReference type="EMBL" id="BDP42836.1"/>
    </source>
</evidence>
<gene>
    <name evidence="7" type="primary">gcvT</name>
    <name evidence="10" type="ORF">DAETH_28050</name>
</gene>
<dbReference type="SUPFAM" id="SSF101790">
    <property type="entry name" value="Aminomethyltransferase beta-barrel domain"/>
    <property type="match status" value="1"/>
</dbReference>
<evidence type="ECO:0000259" key="8">
    <source>
        <dbReference type="Pfam" id="PF01571"/>
    </source>
</evidence>
<evidence type="ECO:0000259" key="9">
    <source>
        <dbReference type="Pfam" id="PF08669"/>
    </source>
</evidence>
<comment type="catalytic activity">
    <reaction evidence="6 7">
        <text>N(6)-[(R)-S(8)-aminomethyldihydrolipoyl]-L-lysyl-[protein] + (6S)-5,6,7,8-tetrahydrofolate = N(6)-[(R)-dihydrolipoyl]-L-lysyl-[protein] + (6R)-5,10-methylene-5,6,7,8-tetrahydrofolate + NH4(+)</text>
        <dbReference type="Rhea" id="RHEA:16945"/>
        <dbReference type="Rhea" id="RHEA-COMP:10475"/>
        <dbReference type="Rhea" id="RHEA-COMP:10492"/>
        <dbReference type="ChEBI" id="CHEBI:15636"/>
        <dbReference type="ChEBI" id="CHEBI:28938"/>
        <dbReference type="ChEBI" id="CHEBI:57453"/>
        <dbReference type="ChEBI" id="CHEBI:83100"/>
        <dbReference type="ChEBI" id="CHEBI:83143"/>
        <dbReference type="EC" id="2.1.2.10"/>
    </reaction>
</comment>
<dbReference type="Proteomes" id="UP001064971">
    <property type="component" value="Chromosome"/>
</dbReference>